<dbReference type="NCBIfam" id="TIGR01571">
    <property type="entry name" value="A_thal_Cys_rich"/>
    <property type="match status" value="1"/>
</dbReference>
<gene>
    <name evidence="2" type="ORF">CMQ_4008</name>
</gene>
<sequence>MESKGQMPPYATTPMAQPAQYQYEHDPHPSQQTAYQPEVQAAPQQYQQTQQPEQYRAVQPMQMATAAVPGGWQSDLLDCTPLSTCCLGTWLPCLLLGQTAERMRNPANQNPDGCNADCMVLCAIQYCTGCGWIYVMVKRSEIRQQLGIKGNGASDCCTSYWCTCCAVIQQEKEVVARTGGAAPITQGYQAQSSMQMPQK</sequence>
<dbReference type="AlphaFoldDB" id="F0XAB6"/>
<organism evidence="3">
    <name type="scientific">Grosmannia clavigera (strain kw1407 / UAMH 11150)</name>
    <name type="common">Blue stain fungus</name>
    <name type="synonym">Graphiocladiella clavigera</name>
    <dbReference type="NCBI Taxonomy" id="655863"/>
    <lineage>
        <taxon>Eukaryota</taxon>
        <taxon>Fungi</taxon>
        <taxon>Dikarya</taxon>
        <taxon>Ascomycota</taxon>
        <taxon>Pezizomycotina</taxon>
        <taxon>Sordariomycetes</taxon>
        <taxon>Sordariomycetidae</taxon>
        <taxon>Ophiostomatales</taxon>
        <taxon>Ophiostomataceae</taxon>
        <taxon>Leptographium</taxon>
    </lineage>
</organism>
<name>F0XAB6_GROCL</name>
<protein>
    <submittedName>
        <fullName evidence="2">Duf614 domain containing protein</fullName>
    </submittedName>
</protein>
<accession>F0XAB6</accession>
<dbReference type="HOGENOM" id="CLU_083147_2_0_1"/>
<feature type="region of interest" description="Disordered" evidence="1">
    <location>
        <begin position="1"/>
        <end position="55"/>
    </location>
</feature>
<dbReference type="Pfam" id="PF04749">
    <property type="entry name" value="PLAC8"/>
    <property type="match status" value="1"/>
</dbReference>
<dbReference type="STRING" id="655863.F0XAB6"/>
<dbReference type="InParanoid" id="F0XAB6"/>
<evidence type="ECO:0000256" key="1">
    <source>
        <dbReference type="SAM" id="MobiDB-lite"/>
    </source>
</evidence>
<dbReference type="GeneID" id="25977172"/>
<dbReference type="InterPro" id="IPR006461">
    <property type="entry name" value="PLAC_motif_containing"/>
</dbReference>
<dbReference type="EMBL" id="GL629735">
    <property type="protein sequence ID" value="EFX05939.1"/>
    <property type="molecule type" value="Genomic_DNA"/>
</dbReference>
<dbReference type="RefSeq" id="XP_014175421.1">
    <property type="nucleotide sequence ID" value="XM_014319946.1"/>
</dbReference>
<dbReference type="PANTHER" id="PTHR15907">
    <property type="entry name" value="DUF614 FAMILY PROTEIN-RELATED"/>
    <property type="match status" value="1"/>
</dbReference>
<evidence type="ECO:0000313" key="2">
    <source>
        <dbReference type="EMBL" id="EFX05939.1"/>
    </source>
</evidence>
<proteinExistence type="predicted"/>
<dbReference type="OrthoDB" id="1045822at2759"/>
<dbReference type="Proteomes" id="UP000007796">
    <property type="component" value="Unassembled WGS sequence"/>
</dbReference>
<keyword evidence="3" id="KW-1185">Reference proteome</keyword>
<dbReference type="eggNOG" id="ENOG502S7UD">
    <property type="taxonomic scope" value="Eukaryota"/>
</dbReference>
<reference evidence="2 3" key="1">
    <citation type="journal article" date="2011" name="Proc. Natl. Acad. Sci. U.S.A.">
        <title>Genome and transcriptome analyses of the mountain pine beetle-fungal symbiont Grosmannia clavigera, a lodgepole pine pathogen.</title>
        <authorList>
            <person name="DiGuistini S."/>
            <person name="Wang Y."/>
            <person name="Liao N.Y."/>
            <person name="Taylor G."/>
            <person name="Tanguay P."/>
            <person name="Feau N."/>
            <person name="Henrissat B."/>
            <person name="Chan S.K."/>
            <person name="Hesse-Orce U."/>
            <person name="Alamouti S.M."/>
            <person name="Tsui C.K.M."/>
            <person name="Docking R.T."/>
            <person name="Levasseur A."/>
            <person name="Haridas S."/>
            <person name="Robertson G."/>
            <person name="Birol I."/>
            <person name="Holt R.A."/>
            <person name="Marra M.A."/>
            <person name="Hamelin R.C."/>
            <person name="Hirst M."/>
            <person name="Jones S.J.M."/>
            <person name="Bohlmann J."/>
            <person name="Breuil C."/>
        </authorList>
    </citation>
    <scope>NUCLEOTIDE SEQUENCE [LARGE SCALE GENOMIC DNA]</scope>
    <source>
        <strain evidence="3">kw1407 / UAMH 11150</strain>
    </source>
</reference>
<feature type="compositionally biased region" description="Low complexity" evidence="1">
    <location>
        <begin position="34"/>
        <end position="55"/>
    </location>
</feature>
<evidence type="ECO:0000313" key="3">
    <source>
        <dbReference type="Proteomes" id="UP000007796"/>
    </source>
</evidence>